<protein>
    <submittedName>
        <fullName evidence="1">Uncharacterized protein</fullName>
    </submittedName>
</protein>
<dbReference type="EMBL" id="BPQH01000014">
    <property type="protein sequence ID" value="GJD51562.1"/>
    <property type="molecule type" value="Genomic_DNA"/>
</dbReference>
<reference evidence="1" key="2">
    <citation type="submission" date="2021-08" db="EMBL/GenBank/DDBJ databases">
        <authorList>
            <person name="Tani A."/>
            <person name="Ola A."/>
            <person name="Ogura Y."/>
            <person name="Katsura K."/>
            <person name="Hayashi T."/>
        </authorList>
    </citation>
    <scope>NUCLEOTIDE SEQUENCE</scope>
    <source>
        <strain evidence="1">KCTC 52305</strain>
    </source>
</reference>
<organism evidence="1 2">
    <name type="scientific">Methylobacterium crusticola</name>
    <dbReference type="NCBI Taxonomy" id="1697972"/>
    <lineage>
        <taxon>Bacteria</taxon>
        <taxon>Pseudomonadati</taxon>
        <taxon>Pseudomonadota</taxon>
        <taxon>Alphaproteobacteria</taxon>
        <taxon>Hyphomicrobiales</taxon>
        <taxon>Methylobacteriaceae</taxon>
        <taxon>Methylobacterium</taxon>
    </lineage>
</organism>
<dbReference type="Proteomes" id="UP001055167">
    <property type="component" value="Unassembled WGS sequence"/>
</dbReference>
<evidence type="ECO:0000313" key="2">
    <source>
        <dbReference type="Proteomes" id="UP001055167"/>
    </source>
</evidence>
<comment type="caution">
    <text evidence="1">The sequence shown here is derived from an EMBL/GenBank/DDBJ whole genome shotgun (WGS) entry which is preliminary data.</text>
</comment>
<reference evidence="1" key="1">
    <citation type="journal article" date="2021" name="Front. Microbiol.">
        <title>Comprehensive Comparative Genomics and Phenotyping of Methylobacterium Species.</title>
        <authorList>
            <person name="Alessa O."/>
            <person name="Ogura Y."/>
            <person name="Fujitani Y."/>
            <person name="Takami H."/>
            <person name="Hayashi T."/>
            <person name="Sahin N."/>
            <person name="Tani A."/>
        </authorList>
    </citation>
    <scope>NUCLEOTIDE SEQUENCE</scope>
    <source>
        <strain evidence="1">KCTC 52305</strain>
    </source>
</reference>
<gene>
    <name evidence="1" type="ORF">OPKNFCMD_4317</name>
</gene>
<sequence length="151" mass="16026">MAIGFDLEATGSNGYRRSSGAWTEGSLIALKIAMSAPKVNAPGTGGTNRGILDSIEASFSKIAKSLLSRVCSMGVNFTLFMKGDIKFKYVFESGKSADQVESEFLHLLATASGGGVGDQVMIHICRTIEDFVTVNISNLNDALVLTIDIDL</sequence>
<dbReference type="RefSeq" id="WP_128560971.1">
    <property type="nucleotide sequence ID" value="NZ_BPQH01000014.1"/>
</dbReference>
<evidence type="ECO:0000313" key="1">
    <source>
        <dbReference type="EMBL" id="GJD51562.1"/>
    </source>
</evidence>
<proteinExistence type="predicted"/>
<keyword evidence="2" id="KW-1185">Reference proteome</keyword>
<accession>A0ABQ4R4A2</accession>
<name>A0ABQ4R4A2_9HYPH</name>